<dbReference type="InterPro" id="IPR035906">
    <property type="entry name" value="MetI-like_sf"/>
</dbReference>
<dbReference type="Proteomes" id="UP000655830">
    <property type="component" value="Unassembled WGS sequence"/>
</dbReference>
<dbReference type="Pfam" id="PF00528">
    <property type="entry name" value="BPD_transp_1"/>
    <property type="match status" value="1"/>
</dbReference>
<feature type="transmembrane region" description="Helical" evidence="7">
    <location>
        <begin position="36"/>
        <end position="55"/>
    </location>
</feature>
<dbReference type="SUPFAM" id="SSF161098">
    <property type="entry name" value="MetI-like"/>
    <property type="match status" value="1"/>
</dbReference>
<dbReference type="InterPro" id="IPR000515">
    <property type="entry name" value="MetI-like"/>
</dbReference>
<organism evidence="9 10">
    <name type="scientific">Zhenhengia yiwuensis</name>
    <dbReference type="NCBI Taxonomy" id="2763666"/>
    <lineage>
        <taxon>Bacteria</taxon>
        <taxon>Bacillati</taxon>
        <taxon>Bacillota</taxon>
        <taxon>Clostridia</taxon>
        <taxon>Lachnospirales</taxon>
        <taxon>Lachnospiraceae</taxon>
        <taxon>Zhenhengia</taxon>
    </lineage>
</organism>
<dbReference type="Gene3D" id="1.10.3720.10">
    <property type="entry name" value="MetI-like"/>
    <property type="match status" value="1"/>
</dbReference>
<evidence type="ECO:0000313" key="10">
    <source>
        <dbReference type="Proteomes" id="UP000655830"/>
    </source>
</evidence>
<comment type="subcellular location">
    <subcellularLocation>
        <location evidence="1 7">Cell membrane</location>
        <topology evidence="1 7">Multi-pass membrane protein</topology>
    </subcellularLocation>
</comment>
<evidence type="ECO:0000256" key="4">
    <source>
        <dbReference type="ARBA" id="ARBA00022692"/>
    </source>
</evidence>
<keyword evidence="10" id="KW-1185">Reference proteome</keyword>
<feature type="domain" description="ABC transmembrane type-1" evidence="8">
    <location>
        <begin position="95"/>
        <end position="310"/>
    </location>
</feature>
<evidence type="ECO:0000256" key="6">
    <source>
        <dbReference type="ARBA" id="ARBA00023136"/>
    </source>
</evidence>
<accession>A0A926EP11</accession>
<dbReference type="PANTHER" id="PTHR43227:SF11">
    <property type="entry name" value="BLL4140 PROTEIN"/>
    <property type="match status" value="1"/>
</dbReference>
<sequence length="323" mass="36309">MKGEVKESLTIEGINGEVVIHQKESIVKRLLKTWQLYVFILPAVIYFIIFCYGPMYGVQLAFKDYNPVAGIMGSEWIGFDNFVRFFKSYQFKQLLENTLILSLYQLIAGFPIPIILAILLNQLRGSKFKKLVQTVTYAPHFISIVVLVGMLNIFLSPRGGVVNQIIQLFGQEPILFLGKEEYFRHIYVLSGVWQNMGWNAIIYLAALSGVSPELHEAAIMDGASKIKRILHVDLPAILPTVMIILVMNFGSVMSLGFEKAYLMQNSQNISSSEIIATYVYKMGLLNAQYGFSTAVGLFNSVINCTLLIIVNKVSKKISDIGLW</sequence>
<dbReference type="GO" id="GO:0055085">
    <property type="term" value="P:transmembrane transport"/>
    <property type="evidence" value="ECO:0007669"/>
    <property type="project" value="InterPro"/>
</dbReference>
<comment type="similarity">
    <text evidence="7">Belongs to the binding-protein-dependent transport system permease family.</text>
</comment>
<dbReference type="AlphaFoldDB" id="A0A926EP11"/>
<keyword evidence="6 7" id="KW-0472">Membrane</keyword>
<evidence type="ECO:0000256" key="1">
    <source>
        <dbReference type="ARBA" id="ARBA00004651"/>
    </source>
</evidence>
<feature type="transmembrane region" description="Helical" evidence="7">
    <location>
        <begin position="236"/>
        <end position="257"/>
    </location>
</feature>
<dbReference type="PROSITE" id="PS50928">
    <property type="entry name" value="ABC_TM1"/>
    <property type="match status" value="1"/>
</dbReference>
<keyword evidence="2 7" id="KW-0813">Transport</keyword>
<evidence type="ECO:0000256" key="5">
    <source>
        <dbReference type="ARBA" id="ARBA00022989"/>
    </source>
</evidence>
<keyword evidence="5 7" id="KW-1133">Transmembrane helix</keyword>
<evidence type="ECO:0000259" key="8">
    <source>
        <dbReference type="PROSITE" id="PS50928"/>
    </source>
</evidence>
<comment type="caution">
    <text evidence="9">The sequence shown here is derived from an EMBL/GenBank/DDBJ whole genome shotgun (WGS) entry which is preliminary data.</text>
</comment>
<dbReference type="CDD" id="cd06261">
    <property type="entry name" value="TM_PBP2"/>
    <property type="match status" value="1"/>
</dbReference>
<feature type="transmembrane region" description="Helical" evidence="7">
    <location>
        <begin position="289"/>
        <end position="310"/>
    </location>
</feature>
<dbReference type="GO" id="GO:0005886">
    <property type="term" value="C:plasma membrane"/>
    <property type="evidence" value="ECO:0007669"/>
    <property type="project" value="UniProtKB-SubCell"/>
</dbReference>
<reference evidence="9" key="1">
    <citation type="submission" date="2020-08" db="EMBL/GenBank/DDBJ databases">
        <title>Genome public.</title>
        <authorList>
            <person name="Liu C."/>
            <person name="Sun Q."/>
        </authorList>
    </citation>
    <scope>NUCLEOTIDE SEQUENCE</scope>
    <source>
        <strain evidence="9">NSJ-12</strain>
    </source>
</reference>
<keyword evidence="3" id="KW-1003">Cell membrane</keyword>
<gene>
    <name evidence="9" type="ORF">H8718_18885</name>
</gene>
<dbReference type="PANTHER" id="PTHR43227">
    <property type="entry name" value="BLL4140 PROTEIN"/>
    <property type="match status" value="1"/>
</dbReference>
<evidence type="ECO:0000256" key="3">
    <source>
        <dbReference type="ARBA" id="ARBA00022475"/>
    </source>
</evidence>
<feature type="transmembrane region" description="Helical" evidence="7">
    <location>
        <begin position="103"/>
        <end position="123"/>
    </location>
</feature>
<evidence type="ECO:0000256" key="2">
    <source>
        <dbReference type="ARBA" id="ARBA00022448"/>
    </source>
</evidence>
<proteinExistence type="inferred from homology"/>
<evidence type="ECO:0000313" key="9">
    <source>
        <dbReference type="EMBL" id="MBC8581553.1"/>
    </source>
</evidence>
<dbReference type="InterPro" id="IPR050809">
    <property type="entry name" value="UgpAE/MalFG_permease"/>
</dbReference>
<dbReference type="RefSeq" id="WP_249334530.1">
    <property type="nucleotide sequence ID" value="NZ_JACRSY010000059.1"/>
</dbReference>
<feature type="transmembrane region" description="Helical" evidence="7">
    <location>
        <begin position="135"/>
        <end position="155"/>
    </location>
</feature>
<evidence type="ECO:0000256" key="7">
    <source>
        <dbReference type="RuleBase" id="RU363032"/>
    </source>
</evidence>
<keyword evidence="4 7" id="KW-0812">Transmembrane</keyword>
<dbReference type="EMBL" id="JACRSY010000059">
    <property type="protein sequence ID" value="MBC8581553.1"/>
    <property type="molecule type" value="Genomic_DNA"/>
</dbReference>
<protein>
    <submittedName>
        <fullName evidence="9">Sugar ABC transporter permease</fullName>
    </submittedName>
</protein>
<name>A0A926EP11_9FIRM</name>